<evidence type="ECO:0000313" key="2">
    <source>
        <dbReference type="Proteomes" id="UP000073492"/>
    </source>
</evidence>
<dbReference type="CDD" id="cd14688">
    <property type="entry name" value="bZIP_YAP"/>
    <property type="match status" value="1"/>
</dbReference>
<sequence>MERNPCDSGEKNRAQNRQAQRLYRQRMKEKVRVLQAKVDAFELHANKYQQLSPIRSQSSQSPNGDVSESDLETKLGSLDHILGYHMRSPAHHLSPEIDWPTCAEDTSETHRHCFAECLEHSNLTGNSGLPSGLLAMPDTLGSLQHTCYAGPMETRPDRSITSLSAANHTPSRCPSYNRNVSSTTQELEHQQTTNGISSSITSCAVLRASPYPESTAMPIEDRINLVIAQARTAGYCDLGSAWHEYYTAALPVGSALSVEQRLSRNRRLPGVIASLSRSAQSWSAWERTGFQEQLVNSAEAVLINECRSFRHSVHYDTWHQAWLDGKDLGDDALSVFQEQLPNLAALVTSLTSNDSVRSPAKAKRLLAAICFDGI</sequence>
<reference evidence="1 2" key="1">
    <citation type="submission" date="2015-07" db="EMBL/GenBank/DDBJ databases">
        <title>Comparative genomics of the Sigatoka disease complex on banana suggests a link between parallel evolutionary changes in Pseudocercospora fijiensis and Pseudocercospora eumusae and increased virulence on the banana host.</title>
        <authorList>
            <person name="Chang T.-C."/>
            <person name="Salvucci A."/>
            <person name="Crous P.W."/>
            <person name="Stergiopoulos I."/>
        </authorList>
    </citation>
    <scope>NUCLEOTIDE SEQUENCE [LARGE SCALE GENOMIC DNA]</scope>
    <source>
        <strain evidence="1 2">CBS 116634</strain>
    </source>
</reference>
<dbReference type="EMBL" id="LFZO01001260">
    <property type="protein sequence ID" value="KXS93460.1"/>
    <property type="molecule type" value="Genomic_DNA"/>
</dbReference>
<gene>
    <name evidence="1" type="ORF">AC579_3493</name>
</gene>
<dbReference type="InterPro" id="IPR046347">
    <property type="entry name" value="bZIP_sf"/>
</dbReference>
<evidence type="ECO:0000313" key="1">
    <source>
        <dbReference type="EMBL" id="KXS93460.1"/>
    </source>
</evidence>
<dbReference type="OrthoDB" id="194358at2759"/>
<protein>
    <recommendedName>
        <fullName evidence="3">BZIP domain-containing protein</fullName>
    </recommendedName>
</protein>
<dbReference type="GO" id="GO:0003700">
    <property type="term" value="F:DNA-binding transcription factor activity"/>
    <property type="evidence" value="ECO:0007669"/>
    <property type="project" value="InterPro"/>
</dbReference>
<dbReference type="Gene3D" id="1.20.5.170">
    <property type="match status" value="1"/>
</dbReference>
<organism evidence="1 2">
    <name type="scientific">Pseudocercospora musae</name>
    <dbReference type="NCBI Taxonomy" id="113226"/>
    <lineage>
        <taxon>Eukaryota</taxon>
        <taxon>Fungi</taxon>
        <taxon>Dikarya</taxon>
        <taxon>Ascomycota</taxon>
        <taxon>Pezizomycotina</taxon>
        <taxon>Dothideomycetes</taxon>
        <taxon>Dothideomycetidae</taxon>
        <taxon>Mycosphaerellales</taxon>
        <taxon>Mycosphaerellaceae</taxon>
        <taxon>Pseudocercospora</taxon>
    </lineage>
</organism>
<evidence type="ECO:0008006" key="3">
    <source>
        <dbReference type="Google" id="ProtNLM"/>
    </source>
</evidence>
<dbReference type="SUPFAM" id="SSF57959">
    <property type="entry name" value="Leucine zipper domain"/>
    <property type="match status" value="1"/>
</dbReference>
<comment type="caution">
    <text evidence="1">The sequence shown here is derived from an EMBL/GenBank/DDBJ whole genome shotgun (WGS) entry which is preliminary data.</text>
</comment>
<accession>A0A139GTH2</accession>
<name>A0A139GTH2_9PEZI</name>
<proteinExistence type="predicted"/>
<dbReference type="AlphaFoldDB" id="A0A139GTH2"/>
<dbReference type="Proteomes" id="UP000073492">
    <property type="component" value="Unassembled WGS sequence"/>
</dbReference>
<keyword evidence="2" id="KW-1185">Reference proteome</keyword>